<proteinExistence type="predicted"/>
<dbReference type="Gene3D" id="3.30.565.10">
    <property type="entry name" value="Histidine kinase-like ATPase, C-terminal domain"/>
    <property type="match status" value="1"/>
</dbReference>
<dbReference type="NCBIfam" id="NF047352">
    <property type="entry name" value="P_loop_sacsin"/>
    <property type="match status" value="1"/>
</dbReference>
<dbReference type="EMBL" id="JACCFO010000001">
    <property type="protein sequence ID" value="NYI96761.1"/>
    <property type="molecule type" value="Genomic_DNA"/>
</dbReference>
<comment type="caution">
    <text evidence="1">The sequence shown here is derived from an EMBL/GenBank/DDBJ whole genome shotgun (WGS) entry which is preliminary data.</text>
</comment>
<organism evidence="1 2">
    <name type="scientific">Streptomonospora nanhaiensis</name>
    <dbReference type="NCBI Taxonomy" id="1323731"/>
    <lineage>
        <taxon>Bacteria</taxon>
        <taxon>Bacillati</taxon>
        <taxon>Actinomycetota</taxon>
        <taxon>Actinomycetes</taxon>
        <taxon>Streptosporangiales</taxon>
        <taxon>Nocardiopsidaceae</taxon>
        <taxon>Streptomonospora</taxon>
    </lineage>
</organism>
<dbReference type="InterPro" id="IPR036890">
    <property type="entry name" value="HATPase_C_sf"/>
</dbReference>
<gene>
    <name evidence="1" type="ORF">HNR12_003038</name>
</gene>
<evidence type="ECO:0000313" key="1">
    <source>
        <dbReference type="EMBL" id="NYI96761.1"/>
    </source>
</evidence>
<sequence>MAQTHTDPFGTAELRRRVLAGWADAPARFREDANAEEDFALGGYRDRVVVELAQNAADAALRAGAPGRLRLELRGDRLTAANTGAPLTAAGVESLSTLRASAKRDESAPGATGRFGVGFAAVAAYSDDITVASADGAVRWSADLARDTVRTELLDPGRAPGLAGELERRGGHVPLLRLPFPADTRPPAGYDTEVALTARDPEAADRLRALLDHTGPALLLALPGLAEVRIATSAGERLLTRESAPEGDVLTRVAHLGPDGAADPARTHTVRWRTAARTGRFDPDLLADRPTEERDRLDWSLTWAVPVTAEGAAAALPAGVPGVVHAPTPTDDRLAVPALLIGTFPLGADRRRVAAGPVAEALIAEAAAGYCELLCRVEPRSALDLVPPALPGQGEFDARFRAAVAKPLVDTPFLTTAEGEPVRPRDAVVLDGGPEVVAALAGLVTTALPGDLNTRHPALAQLRVRRLGLAELADLLSDLDRDPAWWARLYAALRAAGQRGADLGELGALPVPLVDGRLVRGPRGLLVPSPDDFGDGLDLAALAPLGLRIVHPEAADPLLERLGAVAAGPAAVLADPRTRAAVEHSLDADDPDLIAAPVLELVAMAQTAAADSPWLAELALRDDEGGYSVAGELLLPTSPLRDIFVPDAPFGVVADDLVDRYGAGVLGLVGVLDSFAVVRAADLTLGPDSADLSRDPRLEGLNGLEEWAEDVAERLGDPDLPPVVTEFAAVADLEFVRDDRWPQALELLSGPLLRDTVTTPARVLDGGGRVADVPPYTAWWLRTGAVLAGRRPTELRTADAEPVLADLYDPAPEGLDPYLAAALGVRSTLADLLADPDGPDDLLERMADPDRHVARGELRALWTALAEVDADRVAPPERVRALRGGAIVLADPEDTVVVDLPELLPLLADRPLVLAPAWAAPALADVLDLALASEEVEGRITSIGEVRPVPAEVAAFVDTGAHTYVHHDELTVDNTPTEWFCEGTTAHASTPEGLARALCRIAGRWADRHLVAAVLRDPDALPVLLAEADLD</sequence>
<reference evidence="1 2" key="1">
    <citation type="submission" date="2020-07" db="EMBL/GenBank/DDBJ databases">
        <title>Sequencing the genomes of 1000 actinobacteria strains.</title>
        <authorList>
            <person name="Klenk H.-P."/>
        </authorList>
    </citation>
    <scope>NUCLEOTIDE SEQUENCE [LARGE SCALE GENOMIC DNA]</scope>
    <source>
        <strain evidence="1 2">DSM 45927</strain>
    </source>
</reference>
<protein>
    <recommendedName>
        <fullName evidence="3">Molecular chaperone Hsp90</fullName>
    </recommendedName>
</protein>
<dbReference type="Proteomes" id="UP000575985">
    <property type="component" value="Unassembled WGS sequence"/>
</dbReference>
<evidence type="ECO:0000313" key="2">
    <source>
        <dbReference type="Proteomes" id="UP000575985"/>
    </source>
</evidence>
<keyword evidence="2" id="KW-1185">Reference proteome</keyword>
<dbReference type="AlphaFoldDB" id="A0A853BQI4"/>
<name>A0A853BQI4_9ACTN</name>
<evidence type="ECO:0008006" key="3">
    <source>
        <dbReference type="Google" id="ProtNLM"/>
    </source>
</evidence>
<accession>A0A853BQI4</accession>
<dbReference type="RefSeq" id="WP_179768077.1">
    <property type="nucleotide sequence ID" value="NZ_JACCFO010000001.1"/>
</dbReference>
<dbReference type="SUPFAM" id="SSF55874">
    <property type="entry name" value="ATPase domain of HSP90 chaperone/DNA topoisomerase II/histidine kinase"/>
    <property type="match status" value="1"/>
</dbReference>